<keyword evidence="2" id="KW-1185">Reference proteome</keyword>
<dbReference type="EMBL" id="CAJVPT010070080">
    <property type="protein sequence ID" value="CAG8778886.1"/>
    <property type="molecule type" value="Genomic_DNA"/>
</dbReference>
<feature type="non-terminal residue" evidence="1">
    <location>
        <position position="1"/>
    </location>
</feature>
<proteinExistence type="predicted"/>
<gene>
    <name evidence="1" type="ORF">ACOLOM_LOCUS14231</name>
</gene>
<reference evidence="1" key="1">
    <citation type="submission" date="2021-06" db="EMBL/GenBank/DDBJ databases">
        <authorList>
            <person name="Kallberg Y."/>
            <person name="Tangrot J."/>
            <person name="Rosling A."/>
        </authorList>
    </citation>
    <scope>NUCLEOTIDE SEQUENCE</scope>
    <source>
        <strain evidence="1">CL356</strain>
    </source>
</reference>
<name>A0ACA9R6G6_9GLOM</name>
<evidence type="ECO:0000313" key="1">
    <source>
        <dbReference type="EMBL" id="CAG8778886.1"/>
    </source>
</evidence>
<protein>
    <submittedName>
        <fullName evidence="1">5580_t:CDS:1</fullName>
    </submittedName>
</protein>
<dbReference type="Proteomes" id="UP000789525">
    <property type="component" value="Unassembled WGS sequence"/>
</dbReference>
<accession>A0ACA9R6G6</accession>
<comment type="caution">
    <text evidence="1">The sequence shown here is derived from an EMBL/GenBank/DDBJ whole genome shotgun (WGS) entry which is preliminary data.</text>
</comment>
<sequence length="172" mass="19594">HLPNIALTKDALLLAKRLQAIYTYERIDEIFPTLETLPNLHKVVFWDDSDVDEVNGRSPTRQSPPSPNHLPWGSFAYHCIRPRFHVSILQRLLYLTSLEFVGDLGLLLDAIAILHDLKKLRRFATHLSLDDSEENHPSNPIFPCPSVRSLVITIHHRSQPDIPNSTSDGRPL</sequence>
<feature type="non-terminal residue" evidence="1">
    <location>
        <position position="172"/>
    </location>
</feature>
<evidence type="ECO:0000313" key="2">
    <source>
        <dbReference type="Proteomes" id="UP000789525"/>
    </source>
</evidence>
<organism evidence="1 2">
    <name type="scientific">Acaulospora colombiana</name>
    <dbReference type="NCBI Taxonomy" id="27376"/>
    <lineage>
        <taxon>Eukaryota</taxon>
        <taxon>Fungi</taxon>
        <taxon>Fungi incertae sedis</taxon>
        <taxon>Mucoromycota</taxon>
        <taxon>Glomeromycotina</taxon>
        <taxon>Glomeromycetes</taxon>
        <taxon>Diversisporales</taxon>
        <taxon>Acaulosporaceae</taxon>
        <taxon>Acaulospora</taxon>
    </lineage>
</organism>